<evidence type="ECO:0000256" key="1">
    <source>
        <dbReference type="SAM" id="Phobius"/>
    </source>
</evidence>
<comment type="caution">
    <text evidence="2">The sequence shown here is derived from an EMBL/GenBank/DDBJ whole genome shotgun (WGS) entry which is preliminary data.</text>
</comment>
<keyword evidence="1" id="KW-1133">Transmembrane helix</keyword>
<keyword evidence="1" id="KW-0472">Membrane</keyword>
<evidence type="ECO:0000313" key="3">
    <source>
        <dbReference type="Proteomes" id="UP000572377"/>
    </source>
</evidence>
<protein>
    <recommendedName>
        <fullName evidence="4">DUF4245 family protein</fullName>
    </recommendedName>
</protein>
<dbReference type="RefSeq" id="WP_171326948.1">
    <property type="nucleotide sequence ID" value="NZ_JABFBC010000005.1"/>
</dbReference>
<evidence type="ECO:0008006" key="4">
    <source>
        <dbReference type="Google" id="ProtNLM"/>
    </source>
</evidence>
<accession>A0A849L6L0</accession>
<gene>
    <name evidence="2" type="ORF">HMH01_16735</name>
</gene>
<sequence length="201" mass="20878">MASNTMTRRADPGARQVPVLLLSLGLVVLGGTLLGILRQTDTGSASAGVRQDHLSAYTTGEQMIFAMPSAFGQWRRTDYVGLEAVSAVANGFPSLADAGAPAPVDAAAALYEGPRGRFLIALSRLPRDAAWAPPSGPVRIVSGRIFEDRSGPGDVALSLQMRSGVQVQVRGTGDIAAIEPLVEALAIWPQAAGQSGSSDRQ</sequence>
<feature type="transmembrane region" description="Helical" evidence="1">
    <location>
        <begin position="20"/>
        <end position="37"/>
    </location>
</feature>
<proteinExistence type="predicted"/>
<keyword evidence="3" id="KW-1185">Reference proteome</keyword>
<dbReference type="AlphaFoldDB" id="A0A849L6L0"/>
<evidence type="ECO:0000313" key="2">
    <source>
        <dbReference type="EMBL" id="NNU82085.1"/>
    </source>
</evidence>
<keyword evidence="1" id="KW-0812">Transmembrane</keyword>
<reference evidence="2 3" key="1">
    <citation type="submission" date="2020-05" db="EMBL/GenBank/DDBJ databases">
        <title>Gimesia benthica sp. nov., a novel planctomycete isolated from a deep-sea water sample of the Northwest Indian Ocean.</title>
        <authorList>
            <person name="Wang J."/>
            <person name="Ruan C."/>
            <person name="Song L."/>
            <person name="Zhu Y."/>
            <person name="Li A."/>
            <person name="Zheng X."/>
            <person name="Wang L."/>
            <person name="Lu Z."/>
            <person name="Huang Y."/>
            <person name="Du W."/>
            <person name="Zhou Y."/>
            <person name="Huang L."/>
            <person name="Dai X."/>
        </authorList>
    </citation>
    <scope>NUCLEOTIDE SEQUENCE [LARGE SCALE GENOMIC DNA]</scope>
    <source>
        <strain evidence="2 3">YYQ-30</strain>
    </source>
</reference>
<organism evidence="2 3">
    <name type="scientific">Halovulum dunhuangense</name>
    <dbReference type="NCBI Taxonomy" id="1505036"/>
    <lineage>
        <taxon>Bacteria</taxon>
        <taxon>Pseudomonadati</taxon>
        <taxon>Pseudomonadota</taxon>
        <taxon>Alphaproteobacteria</taxon>
        <taxon>Rhodobacterales</taxon>
        <taxon>Paracoccaceae</taxon>
        <taxon>Halovulum</taxon>
    </lineage>
</organism>
<name>A0A849L6L0_9RHOB</name>
<dbReference type="EMBL" id="JABFBC010000005">
    <property type="protein sequence ID" value="NNU82085.1"/>
    <property type="molecule type" value="Genomic_DNA"/>
</dbReference>
<dbReference type="Proteomes" id="UP000572377">
    <property type="component" value="Unassembled WGS sequence"/>
</dbReference>